<organism evidence="2 3">
    <name type="scientific">Alistipes putredinis</name>
    <dbReference type="NCBI Taxonomy" id="28117"/>
    <lineage>
        <taxon>Bacteria</taxon>
        <taxon>Pseudomonadati</taxon>
        <taxon>Bacteroidota</taxon>
        <taxon>Bacteroidia</taxon>
        <taxon>Bacteroidales</taxon>
        <taxon>Rikenellaceae</taxon>
        <taxon>Alistipes</taxon>
    </lineage>
</organism>
<dbReference type="InterPro" id="IPR016181">
    <property type="entry name" value="Acyl_CoA_acyltransferase"/>
</dbReference>
<dbReference type="EMBL" id="MNQH01000027">
    <property type="protein sequence ID" value="OKY94419.1"/>
    <property type="molecule type" value="Genomic_DNA"/>
</dbReference>
<evidence type="ECO:0000313" key="3">
    <source>
        <dbReference type="Proteomes" id="UP000187417"/>
    </source>
</evidence>
<comment type="caution">
    <text evidence="2">The sequence shown here is derived from an EMBL/GenBank/DDBJ whole genome shotgun (WGS) entry which is preliminary data.</text>
</comment>
<name>A0A1Q6F680_9BACT</name>
<feature type="domain" description="N-acetyltransferase" evidence="1">
    <location>
        <begin position="10"/>
        <end position="166"/>
    </location>
</feature>
<dbReference type="Pfam" id="PF13302">
    <property type="entry name" value="Acetyltransf_3"/>
    <property type="match status" value="1"/>
</dbReference>
<dbReference type="GO" id="GO:0016747">
    <property type="term" value="F:acyltransferase activity, transferring groups other than amino-acyl groups"/>
    <property type="evidence" value="ECO:0007669"/>
    <property type="project" value="InterPro"/>
</dbReference>
<sequence>MLLPSPTDRLILRCWQDEDFPAFARMNADSQMMEYFPAPLSLPESAAFFDRIRREFETEGFGLYALERRTDGELLGYTRLHRVTFDGPLYGRVEIGWRLRPEMWGNGYATEAARSCFHYASLSKMESIISFTALSNLRSQRVMQRLGMTRLQEFDHPALPTGHPLQRHVLYMIRTSGYAETEPETRPENLR</sequence>
<proteinExistence type="predicted"/>
<gene>
    <name evidence="2" type="ORF">BHV66_05560</name>
</gene>
<evidence type="ECO:0000313" key="2">
    <source>
        <dbReference type="EMBL" id="OKY94419.1"/>
    </source>
</evidence>
<reference evidence="2 3" key="1">
    <citation type="journal article" date="2016" name="Nat. Biotechnol.">
        <title>Measurement of bacterial replication rates in microbial communities.</title>
        <authorList>
            <person name="Brown C.T."/>
            <person name="Olm M.R."/>
            <person name="Thomas B.C."/>
            <person name="Banfield J.F."/>
        </authorList>
    </citation>
    <scope>NUCLEOTIDE SEQUENCE [LARGE SCALE GENOMIC DNA]</scope>
    <source>
        <strain evidence="2">CAG:67_53_122</strain>
    </source>
</reference>
<dbReference type="SUPFAM" id="SSF55729">
    <property type="entry name" value="Acyl-CoA N-acyltransferases (Nat)"/>
    <property type="match status" value="1"/>
</dbReference>
<dbReference type="PROSITE" id="PS51186">
    <property type="entry name" value="GNAT"/>
    <property type="match status" value="1"/>
</dbReference>
<dbReference type="Proteomes" id="UP000187417">
    <property type="component" value="Unassembled WGS sequence"/>
</dbReference>
<dbReference type="PANTHER" id="PTHR43792">
    <property type="entry name" value="GNAT FAMILY, PUTATIVE (AFU_ORTHOLOGUE AFUA_3G00765)-RELATED-RELATED"/>
    <property type="match status" value="1"/>
</dbReference>
<dbReference type="STRING" id="28117.BHV66_05560"/>
<dbReference type="RefSeq" id="WP_278339256.1">
    <property type="nucleotide sequence ID" value="NZ_CAJJWD010000005.1"/>
</dbReference>
<dbReference type="PANTHER" id="PTHR43792:SF1">
    <property type="entry name" value="N-ACETYLTRANSFERASE DOMAIN-CONTAINING PROTEIN"/>
    <property type="match status" value="1"/>
</dbReference>
<evidence type="ECO:0000259" key="1">
    <source>
        <dbReference type="PROSITE" id="PS51186"/>
    </source>
</evidence>
<dbReference type="Gene3D" id="3.40.630.30">
    <property type="match status" value="1"/>
</dbReference>
<protein>
    <submittedName>
        <fullName evidence="2">GNAT family N-acetyltransferase</fullName>
    </submittedName>
</protein>
<dbReference type="AlphaFoldDB" id="A0A1Q6F680"/>
<keyword evidence="2" id="KW-0808">Transferase</keyword>
<accession>A0A1Q6F680</accession>
<dbReference type="InterPro" id="IPR000182">
    <property type="entry name" value="GNAT_dom"/>
</dbReference>
<dbReference type="InterPro" id="IPR051531">
    <property type="entry name" value="N-acetyltransferase"/>
</dbReference>